<dbReference type="AlphaFoldDB" id="A0A3M6U9H2"/>
<evidence type="ECO:0000313" key="1">
    <source>
        <dbReference type="EMBL" id="RMX50236.1"/>
    </source>
</evidence>
<name>A0A3M6U9H2_POCDA</name>
<protein>
    <submittedName>
        <fullName evidence="1">Uncharacterized protein</fullName>
    </submittedName>
</protein>
<dbReference type="EMBL" id="RCHS01002002">
    <property type="protein sequence ID" value="RMX50236.1"/>
    <property type="molecule type" value="Genomic_DNA"/>
</dbReference>
<keyword evidence="2" id="KW-1185">Reference proteome</keyword>
<dbReference type="Proteomes" id="UP000275408">
    <property type="component" value="Unassembled WGS sequence"/>
</dbReference>
<sequence>EDREADGLGGIPVTKPPLTTPLERRDILPQLSMTLEHVGQLNVLTQKLSSLIKHFHTVIILVSYKERFLVTNAAGGMIQPFWAVVSKLKHRFTIHCKHLNSAVSKLRYNDKTSVTCNTNTYRRHKLSISTSLFAKAFHKVPCLYIQLLYSELITYGILVTGTFKKQVPELNL</sequence>
<evidence type="ECO:0000313" key="2">
    <source>
        <dbReference type="Proteomes" id="UP000275408"/>
    </source>
</evidence>
<accession>A0A3M6U9H2</accession>
<feature type="non-terminal residue" evidence="1">
    <location>
        <position position="1"/>
    </location>
</feature>
<feature type="non-terminal residue" evidence="1">
    <location>
        <position position="172"/>
    </location>
</feature>
<proteinExistence type="predicted"/>
<organism evidence="1 2">
    <name type="scientific">Pocillopora damicornis</name>
    <name type="common">Cauliflower coral</name>
    <name type="synonym">Millepora damicornis</name>
    <dbReference type="NCBI Taxonomy" id="46731"/>
    <lineage>
        <taxon>Eukaryota</taxon>
        <taxon>Metazoa</taxon>
        <taxon>Cnidaria</taxon>
        <taxon>Anthozoa</taxon>
        <taxon>Hexacorallia</taxon>
        <taxon>Scleractinia</taxon>
        <taxon>Astrocoeniina</taxon>
        <taxon>Pocilloporidae</taxon>
        <taxon>Pocillopora</taxon>
    </lineage>
</organism>
<comment type="caution">
    <text evidence="1">The sequence shown here is derived from an EMBL/GenBank/DDBJ whole genome shotgun (WGS) entry which is preliminary data.</text>
</comment>
<gene>
    <name evidence="1" type="ORF">pdam_00025683</name>
</gene>
<reference evidence="1 2" key="1">
    <citation type="journal article" date="2018" name="Sci. Rep.">
        <title>Comparative analysis of the Pocillopora damicornis genome highlights role of immune system in coral evolution.</title>
        <authorList>
            <person name="Cunning R."/>
            <person name="Bay R.A."/>
            <person name="Gillette P."/>
            <person name="Baker A.C."/>
            <person name="Traylor-Knowles N."/>
        </authorList>
    </citation>
    <scope>NUCLEOTIDE SEQUENCE [LARGE SCALE GENOMIC DNA]</scope>
    <source>
        <strain evidence="1">RSMAS</strain>
        <tissue evidence="1">Whole animal</tissue>
    </source>
</reference>
<dbReference type="OrthoDB" id="10264588at2759"/>